<protein>
    <recommendedName>
        <fullName evidence="2">BTB domain-containing protein</fullName>
    </recommendedName>
</protein>
<dbReference type="InterPro" id="IPR000210">
    <property type="entry name" value="BTB/POZ_dom"/>
</dbReference>
<reference evidence="3 5" key="1">
    <citation type="submission" date="2018-12" db="EMBL/GenBank/DDBJ databases">
        <title>Venturia inaequalis Genome Resource.</title>
        <authorList>
            <person name="Lichtner F.J."/>
        </authorList>
    </citation>
    <scope>NUCLEOTIDE SEQUENCE [LARGE SCALE GENOMIC DNA]</scope>
    <source>
        <strain evidence="3 5">120213</strain>
        <strain evidence="4 6">DMI_063113</strain>
    </source>
</reference>
<dbReference type="AlphaFoldDB" id="A0A8H3YJK3"/>
<name>A0A8H3YJK3_VENIN</name>
<dbReference type="Proteomes" id="UP000447873">
    <property type="component" value="Unassembled WGS sequence"/>
</dbReference>
<dbReference type="Gene3D" id="3.30.710.10">
    <property type="entry name" value="Potassium Channel Kv1.1, Chain A"/>
    <property type="match status" value="1"/>
</dbReference>
<dbReference type="Pfam" id="PF00651">
    <property type="entry name" value="BTB"/>
    <property type="match status" value="1"/>
</dbReference>
<feature type="domain" description="BTB" evidence="2">
    <location>
        <begin position="36"/>
        <end position="120"/>
    </location>
</feature>
<sequence length="384" mass="43313">MAPRKSEISKRKANSSVADDDEPPQPSTKDVYRNGDLMLVVGEDFGPAHRFRVSRDTMCMASTVWRAMLSRDGQFSEATQKEVAFPDDDPHAFYLILQVAHLQFAKALQQMNLEDLAEVAILCDKYDTVALVRPFIPGWVQPFLCEHPAVDCDDCEIEETHLGVAGNEEFLTVAWGFGYSNAFRMLSEELLTTVSTNKLGQCVTQHGKILETKYIPPELIENLLAIRGATVLKIVQTYYKFFDKVWDKDNCKARPNQGSSKMYRDCCHALHLGRQIEAYETLSRINTLRTDEEMVAASAEIYANFHDVGNALGFIDGMIFIEGSRHPMAAGSHAVCDVSNILMHEMDQIIDDFWTIDIVQEADRTHMKSQWKKANLDTKDSDTG</sequence>
<evidence type="ECO:0000259" key="2">
    <source>
        <dbReference type="Pfam" id="PF00651"/>
    </source>
</evidence>
<dbReference type="EMBL" id="WNWS01000952">
    <property type="protein sequence ID" value="KAE9962920.1"/>
    <property type="molecule type" value="Genomic_DNA"/>
</dbReference>
<evidence type="ECO:0000256" key="1">
    <source>
        <dbReference type="SAM" id="MobiDB-lite"/>
    </source>
</evidence>
<dbReference type="EMBL" id="WNWR01000051">
    <property type="protein sequence ID" value="KAE9992663.1"/>
    <property type="molecule type" value="Genomic_DNA"/>
</dbReference>
<feature type="region of interest" description="Disordered" evidence="1">
    <location>
        <begin position="1"/>
        <end position="32"/>
    </location>
</feature>
<evidence type="ECO:0000313" key="5">
    <source>
        <dbReference type="Proteomes" id="UP000447873"/>
    </source>
</evidence>
<dbReference type="SUPFAM" id="SSF54695">
    <property type="entry name" value="POZ domain"/>
    <property type="match status" value="1"/>
</dbReference>
<accession>A0A8H3YJK3</accession>
<evidence type="ECO:0000313" key="4">
    <source>
        <dbReference type="EMBL" id="KAE9992663.1"/>
    </source>
</evidence>
<proteinExistence type="predicted"/>
<feature type="compositionally biased region" description="Basic and acidic residues" evidence="1">
    <location>
        <begin position="1"/>
        <end position="10"/>
    </location>
</feature>
<dbReference type="OrthoDB" id="5275938at2759"/>
<gene>
    <name evidence="4" type="ORF">EG327_008264</name>
    <name evidence="3" type="ORF">EG328_011920</name>
</gene>
<dbReference type="Proteomes" id="UP000490939">
    <property type="component" value="Unassembled WGS sequence"/>
</dbReference>
<evidence type="ECO:0000313" key="6">
    <source>
        <dbReference type="Proteomes" id="UP000490939"/>
    </source>
</evidence>
<dbReference type="InterPro" id="IPR011333">
    <property type="entry name" value="SKP1/BTB/POZ_sf"/>
</dbReference>
<keyword evidence="6" id="KW-1185">Reference proteome</keyword>
<organism evidence="3 5">
    <name type="scientific">Venturia inaequalis</name>
    <name type="common">Apple scab fungus</name>
    <dbReference type="NCBI Taxonomy" id="5025"/>
    <lineage>
        <taxon>Eukaryota</taxon>
        <taxon>Fungi</taxon>
        <taxon>Dikarya</taxon>
        <taxon>Ascomycota</taxon>
        <taxon>Pezizomycotina</taxon>
        <taxon>Dothideomycetes</taxon>
        <taxon>Pleosporomycetidae</taxon>
        <taxon>Venturiales</taxon>
        <taxon>Venturiaceae</taxon>
        <taxon>Venturia</taxon>
    </lineage>
</organism>
<evidence type="ECO:0000313" key="3">
    <source>
        <dbReference type="EMBL" id="KAE9962920.1"/>
    </source>
</evidence>
<comment type="caution">
    <text evidence="3">The sequence shown here is derived from an EMBL/GenBank/DDBJ whole genome shotgun (WGS) entry which is preliminary data.</text>
</comment>